<evidence type="ECO:0000256" key="2">
    <source>
        <dbReference type="ARBA" id="ARBA00022763"/>
    </source>
</evidence>
<dbReference type="PANTHER" id="PTHR22980:SF0">
    <property type="entry name" value="CENTROMERE PROTEIN S"/>
    <property type="match status" value="1"/>
</dbReference>
<dbReference type="AlphaFoldDB" id="A0A833VF59"/>
<dbReference type="PANTHER" id="PTHR22980">
    <property type="entry name" value="CORTISTATIN"/>
    <property type="match status" value="1"/>
</dbReference>
<protein>
    <submittedName>
        <fullName evidence="6">Centromere protein S</fullName>
    </submittedName>
</protein>
<dbReference type="Pfam" id="PF15630">
    <property type="entry name" value="CENP-S"/>
    <property type="match status" value="1"/>
</dbReference>
<keyword evidence="2" id="KW-0227">DNA damage</keyword>
<organism evidence="6 7">
    <name type="scientific">Carex littledalei</name>
    <dbReference type="NCBI Taxonomy" id="544730"/>
    <lineage>
        <taxon>Eukaryota</taxon>
        <taxon>Viridiplantae</taxon>
        <taxon>Streptophyta</taxon>
        <taxon>Embryophyta</taxon>
        <taxon>Tracheophyta</taxon>
        <taxon>Spermatophyta</taxon>
        <taxon>Magnoliopsida</taxon>
        <taxon>Liliopsida</taxon>
        <taxon>Poales</taxon>
        <taxon>Cyperaceae</taxon>
        <taxon>Cyperoideae</taxon>
        <taxon>Cariceae</taxon>
        <taxon>Carex</taxon>
        <taxon>Carex subgen. Euthyceras</taxon>
    </lineage>
</organism>
<feature type="region of interest" description="Disordered" evidence="5">
    <location>
        <begin position="164"/>
        <end position="192"/>
    </location>
</feature>
<dbReference type="SUPFAM" id="SSF47113">
    <property type="entry name" value="Histone-fold"/>
    <property type="match status" value="1"/>
</dbReference>
<dbReference type="CDD" id="cd22919">
    <property type="entry name" value="HFD_CENP-S"/>
    <property type="match status" value="1"/>
</dbReference>
<evidence type="ECO:0000256" key="5">
    <source>
        <dbReference type="SAM" id="MobiDB-lite"/>
    </source>
</evidence>
<dbReference type="GO" id="GO:0046982">
    <property type="term" value="F:protein heterodimerization activity"/>
    <property type="evidence" value="ECO:0007669"/>
    <property type="project" value="InterPro"/>
</dbReference>
<gene>
    <name evidence="6" type="ORF">FCM35_KLT12311</name>
</gene>
<comment type="caution">
    <text evidence="6">The sequence shown here is derived from an EMBL/GenBank/DDBJ whole genome shotgun (WGS) entry which is preliminary data.</text>
</comment>
<dbReference type="GO" id="GO:0000712">
    <property type="term" value="P:resolution of meiotic recombination intermediates"/>
    <property type="evidence" value="ECO:0007669"/>
    <property type="project" value="TreeGrafter"/>
</dbReference>
<dbReference type="Proteomes" id="UP000623129">
    <property type="component" value="Unassembled WGS sequence"/>
</dbReference>
<sequence length="192" mass="21633">MGHKIGPKGIFEIHLQESLVCEPPNEEQKKKKKHFFRFTRQEGNEPNISMETLGDGIGSGGESDKEREEEAQEAAAILRDRLRLSVISIASSHAKTLGMTISEPVVACIADLAFKQAEQMGRDVELFAQHAGRKSVNTEDVILSAHRNEHLMGLLRNFTQELKEKEPCTEKKRKKKASKNENKVQEPIEMLD</sequence>
<feature type="region of interest" description="Disordered" evidence="5">
    <location>
        <begin position="38"/>
        <end position="70"/>
    </location>
</feature>
<keyword evidence="3" id="KW-0238">DNA-binding</keyword>
<dbReference type="GO" id="GO:0006281">
    <property type="term" value="P:DNA repair"/>
    <property type="evidence" value="ECO:0007669"/>
    <property type="project" value="UniProtKB-KW"/>
</dbReference>
<dbReference type="GO" id="GO:0003677">
    <property type="term" value="F:DNA binding"/>
    <property type="evidence" value="ECO:0007669"/>
    <property type="project" value="UniProtKB-KW"/>
</dbReference>
<reference evidence="6" key="1">
    <citation type="submission" date="2020-01" db="EMBL/GenBank/DDBJ databases">
        <title>Genome sequence of Kobresia littledalei, the first chromosome-level genome in the family Cyperaceae.</title>
        <authorList>
            <person name="Qu G."/>
        </authorList>
    </citation>
    <scope>NUCLEOTIDE SEQUENCE</scope>
    <source>
        <strain evidence="6">C.B.Clarke</strain>
        <tissue evidence="6">Leaf</tissue>
    </source>
</reference>
<comment type="similarity">
    <text evidence="1">Belongs to the TAF9 family. CENP-S/MHF1 subfamily.</text>
</comment>
<keyword evidence="7" id="KW-1185">Reference proteome</keyword>
<accession>A0A833VF59</accession>
<evidence type="ECO:0000256" key="1">
    <source>
        <dbReference type="ARBA" id="ARBA00006612"/>
    </source>
</evidence>
<dbReference type="InterPro" id="IPR009072">
    <property type="entry name" value="Histone-fold"/>
</dbReference>
<dbReference type="InterPro" id="IPR029003">
    <property type="entry name" value="CENP-S/Mhf1"/>
</dbReference>
<dbReference type="OrthoDB" id="1872155at2759"/>
<proteinExistence type="inferred from homology"/>
<evidence type="ECO:0000256" key="3">
    <source>
        <dbReference type="ARBA" id="ARBA00023125"/>
    </source>
</evidence>
<dbReference type="Gene3D" id="1.10.20.10">
    <property type="entry name" value="Histone, subunit A"/>
    <property type="match status" value="1"/>
</dbReference>
<dbReference type="EMBL" id="SWLB01000023">
    <property type="protein sequence ID" value="KAF3323580.1"/>
    <property type="molecule type" value="Genomic_DNA"/>
</dbReference>
<evidence type="ECO:0000256" key="4">
    <source>
        <dbReference type="ARBA" id="ARBA00023204"/>
    </source>
</evidence>
<dbReference type="GO" id="GO:0031297">
    <property type="term" value="P:replication fork processing"/>
    <property type="evidence" value="ECO:0007669"/>
    <property type="project" value="TreeGrafter"/>
</dbReference>
<dbReference type="GO" id="GO:0071821">
    <property type="term" value="C:FANCM-MHF complex"/>
    <property type="evidence" value="ECO:0007669"/>
    <property type="project" value="InterPro"/>
</dbReference>
<keyword evidence="4" id="KW-0234">DNA repair</keyword>
<evidence type="ECO:0000313" key="6">
    <source>
        <dbReference type="EMBL" id="KAF3323580.1"/>
    </source>
</evidence>
<name>A0A833VF59_9POAL</name>
<dbReference type="GO" id="GO:0003682">
    <property type="term" value="F:chromatin binding"/>
    <property type="evidence" value="ECO:0007669"/>
    <property type="project" value="TreeGrafter"/>
</dbReference>
<evidence type="ECO:0000313" key="7">
    <source>
        <dbReference type="Proteomes" id="UP000623129"/>
    </source>
</evidence>